<dbReference type="HOGENOM" id="CLU_3081432_0_0_9"/>
<accession>D7V1I7</accession>
<comment type="caution">
    <text evidence="1">The sequence shown here is derived from an EMBL/GenBank/DDBJ whole genome shotgun (WGS) entry which is preliminary data.</text>
</comment>
<geneLocation type="plasmid" evidence="1">
    <name>unnamed</name>
</geneLocation>
<dbReference type="Proteomes" id="UP000010119">
    <property type="component" value="Unassembled WGS sequence"/>
</dbReference>
<evidence type="ECO:0000313" key="1">
    <source>
        <dbReference type="EMBL" id="EFI82809.1"/>
    </source>
</evidence>
<gene>
    <name evidence="1" type="ORF">HMPREF0556_plasmid12612</name>
</gene>
<dbReference type="AlphaFoldDB" id="D7V1I7"/>
<dbReference type="EMBL" id="ACCR02000006">
    <property type="protein sequence ID" value="EFI82809.1"/>
    <property type="molecule type" value="Genomic_DNA"/>
</dbReference>
<proteinExistence type="predicted"/>
<keyword evidence="2" id="KW-1185">Reference proteome</keyword>
<evidence type="ECO:0000313" key="2">
    <source>
        <dbReference type="Proteomes" id="UP000010119"/>
    </source>
</evidence>
<protein>
    <submittedName>
        <fullName evidence="1">Uncharacterized protein</fullName>
    </submittedName>
</protein>
<name>D7V1I7_LISGR</name>
<organism evidence="1 2">
    <name type="scientific">Listeria grayi DSM 20601</name>
    <dbReference type="NCBI Taxonomy" id="525367"/>
    <lineage>
        <taxon>Bacteria</taxon>
        <taxon>Bacillati</taxon>
        <taxon>Bacillota</taxon>
        <taxon>Bacilli</taxon>
        <taxon>Bacillales</taxon>
        <taxon>Listeriaceae</taxon>
        <taxon>Listeria</taxon>
    </lineage>
</organism>
<reference evidence="1" key="1">
    <citation type="submission" date="2010-06" db="EMBL/GenBank/DDBJ databases">
        <authorList>
            <person name="Muzny D."/>
            <person name="Qin X."/>
            <person name="Buhay C."/>
            <person name="Dugan-Rocha S."/>
            <person name="Ding Y."/>
            <person name="Chen G."/>
            <person name="Hawes A."/>
            <person name="Holder M."/>
            <person name="Jhangiani S."/>
            <person name="Johnson A."/>
            <person name="Khan Z."/>
            <person name="Li Z."/>
            <person name="Liu W."/>
            <person name="Liu X."/>
            <person name="Perez L."/>
            <person name="Shen H."/>
            <person name="Wang Q."/>
            <person name="Watt J."/>
            <person name="Xi L."/>
            <person name="Xin Y."/>
            <person name="Zhou J."/>
            <person name="Deng J."/>
            <person name="Jiang H."/>
            <person name="Liu Y."/>
            <person name="Qu J."/>
            <person name="Song X.-Z."/>
            <person name="Zhang L."/>
            <person name="Villasana D."/>
            <person name="Johnson A."/>
            <person name="Liu J."/>
            <person name="Liyanage D."/>
            <person name="Lorensuhewa L."/>
            <person name="Robinson T."/>
            <person name="Song A."/>
            <person name="Song B.-B."/>
            <person name="Dinh H."/>
            <person name="Thornton R."/>
            <person name="Coyle M."/>
            <person name="Francisco L."/>
            <person name="Jackson L."/>
            <person name="Javaid M."/>
            <person name="Korchina V."/>
            <person name="Kovar C."/>
            <person name="Mata R."/>
            <person name="Mathew T."/>
            <person name="Ngo R."/>
            <person name="Nguyen L."/>
            <person name="Nguyen N."/>
            <person name="Okwuonu G."/>
            <person name="Ongeri F."/>
            <person name="Pham C."/>
            <person name="Simmons D."/>
            <person name="Wilczek-Boney K."/>
            <person name="Hale W."/>
            <person name="Jakkamsetti A."/>
            <person name="Pham P."/>
            <person name="Ruth R."/>
            <person name="San Lucas F."/>
            <person name="Warren J."/>
            <person name="Zhang J."/>
            <person name="Zhao Z."/>
            <person name="Zhou C."/>
            <person name="Zhu D."/>
            <person name="Lee S."/>
            <person name="Bess C."/>
            <person name="Blankenburg K."/>
            <person name="Forbes L."/>
            <person name="Fu Q."/>
            <person name="Gubbala S."/>
            <person name="Hirani K."/>
            <person name="Jayaseelan J.C."/>
            <person name="Lara F."/>
            <person name="Munidasa M."/>
            <person name="Palculict T."/>
            <person name="Patil S."/>
            <person name="Pu L.-L."/>
            <person name="Saada N."/>
            <person name="Tang L."/>
            <person name="Weissenberger G."/>
            <person name="Zhu Y."/>
            <person name="Hemphill L."/>
            <person name="Shang Y."/>
            <person name="Youmans B."/>
            <person name="Ayvaz T."/>
            <person name="Ross M."/>
            <person name="Santibanez J."/>
            <person name="Aqrawi P."/>
            <person name="Gross S."/>
            <person name="Joshi V."/>
            <person name="Fowler G."/>
            <person name="Nazareth L."/>
            <person name="Reid J."/>
            <person name="Worley K."/>
            <person name="Petrosino J."/>
            <person name="Highlander S."/>
            <person name="Gibbs R."/>
        </authorList>
    </citation>
    <scope>NUCLEOTIDE SEQUENCE [LARGE SCALE GENOMIC DNA]</scope>
    <source>
        <strain evidence="1">DSM 20601</strain>
        <plasmid evidence="1">unnamed</plasmid>
    </source>
</reference>
<keyword evidence="1" id="KW-0614">Plasmid</keyword>
<sequence>MLFKHKNFLTFPLVFFLLAMFHGRHRKGKIQPFDFLFLAKQKGKNLSPKGAK</sequence>